<dbReference type="AlphaFoldDB" id="A0A2T5G4C0"/>
<dbReference type="RefSeq" id="WP_273000739.1">
    <property type="nucleotide sequence ID" value="NZ_PEBV01000054.1"/>
</dbReference>
<protein>
    <recommendedName>
        <fullName evidence="3">DUF4258 domain-containing protein</fullName>
    </recommendedName>
</protein>
<comment type="caution">
    <text evidence="1">The sequence shown here is derived from an EMBL/GenBank/DDBJ whole genome shotgun (WGS) entry which is preliminary data.</text>
</comment>
<organism evidence="1 2">
    <name type="scientific">Hydrogenibacillus schlegelii</name>
    <name type="common">Bacillus schlegelii</name>
    <dbReference type="NCBI Taxonomy" id="1484"/>
    <lineage>
        <taxon>Bacteria</taxon>
        <taxon>Bacillati</taxon>
        <taxon>Bacillota</taxon>
        <taxon>Bacilli</taxon>
        <taxon>Bacillales</taxon>
        <taxon>Bacillales Family X. Incertae Sedis</taxon>
        <taxon>Hydrogenibacillus</taxon>
    </lineage>
</organism>
<evidence type="ECO:0000313" key="2">
    <source>
        <dbReference type="Proteomes" id="UP000244180"/>
    </source>
</evidence>
<sequence>MEELFRLIHEAVQEQLERAGIPFTGHAKDQLRDRNITEEEVYAALYRNPPHEYFPAFQYPYGPKPFSNKDPVFSVIDETSNLVVAVAIEKRPAGLRFRIVTIFRASEKSRHRRKRR</sequence>
<proteinExistence type="predicted"/>
<name>A0A2T5G4C0_HYDSH</name>
<dbReference type="Pfam" id="PF14076">
    <property type="entry name" value="DUF4258"/>
    <property type="match status" value="1"/>
</dbReference>
<reference evidence="1 2" key="1">
    <citation type="submission" date="2017-08" db="EMBL/GenBank/DDBJ databases">
        <title>Burning lignite coal seam in the remote Altai Mountains harbors a hydrogen-driven thermophilic microbial community.</title>
        <authorList>
            <person name="Kadnikov V.V."/>
            <person name="Mardanov A.V."/>
            <person name="Ivasenko D."/>
            <person name="Beletsky A.V."/>
            <person name="Karnachuk O.V."/>
            <person name="Ravin N.V."/>
        </authorList>
    </citation>
    <scope>NUCLEOTIDE SEQUENCE [LARGE SCALE GENOMIC DNA]</scope>
    <source>
        <strain evidence="1">AL33</strain>
    </source>
</reference>
<gene>
    <name evidence="1" type="ORF">HSCHL_1623</name>
</gene>
<evidence type="ECO:0000313" key="1">
    <source>
        <dbReference type="EMBL" id="PTQ51033.1"/>
    </source>
</evidence>
<accession>A0A2T5G4C0</accession>
<dbReference type="EMBL" id="PEBV01000054">
    <property type="protein sequence ID" value="PTQ51033.1"/>
    <property type="molecule type" value="Genomic_DNA"/>
</dbReference>
<dbReference type="Proteomes" id="UP000244180">
    <property type="component" value="Unassembled WGS sequence"/>
</dbReference>
<dbReference type="InterPro" id="IPR025354">
    <property type="entry name" value="DUF4258"/>
</dbReference>
<evidence type="ECO:0008006" key="3">
    <source>
        <dbReference type="Google" id="ProtNLM"/>
    </source>
</evidence>